<dbReference type="VEuPathDB" id="FungiDB:QG37_07960"/>
<keyword evidence="2" id="KW-0812">Transmembrane</keyword>
<name>A0A0L0NPP7_CANAR</name>
<feature type="region of interest" description="Disordered" evidence="1">
    <location>
        <begin position="489"/>
        <end position="519"/>
    </location>
</feature>
<evidence type="ECO:0000313" key="4">
    <source>
        <dbReference type="EMBL" id="KND95640.1"/>
    </source>
</evidence>
<dbReference type="VEuPathDB" id="FungiDB:CJJ07_002309"/>
<reference evidence="5" key="1">
    <citation type="journal article" date="2015" name="BMC Genomics">
        <title>Draft genome of a commonly misdiagnosed multidrug resistant pathogen Candida auris.</title>
        <authorList>
            <person name="Chatterjee S."/>
            <person name="Alampalli S.V."/>
            <person name="Nageshan R.K."/>
            <person name="Chettiar S.T."/>
            <person name="Joshi S."/>
            <person name="Tatu U.S."/>
        </authorList>
    </citation>
    <scope>NUCLEOTIDE SEQUENCE [LARGE SCALE GENOMIC DNA]</scope>
    <source>
        <strain evidence="5">6684</strain>
    </source>
</reference>
<dbReference type="VEuPathDB" id="FungiDB:CJI97_000466"/>
<dbReference type="VEuPathDB" id="FungiDB:CJI96_0003624"/>
<feature type="region of interest" description="Disordered" evidence="1">
    <location>
        <begin position="531"/>
        <end position="569"/>
    </location>
</feature>
<dbReference type="Proteomes" id="UP000037122">
    <property type="component" value="Unassembled WGS sequence"/>
</dbReference>
<evidence type="ECO:0000256" key="2">
    <source>
        <dbReference type="SAM" id="Phobius"/>
    </source>
</evidence>
<dbReference type="Gene3D" id="2.120.10.80">
    <property type="entry name" value="Kelch-type beta propeller"/>
    <property type="match status" value="1"/>
</dbReference>
<dbReference type="VEuPathDB" id="FungiDB:B9J08_000466"/>
<accession>A0A0L0NPP7</accession>
<organism evidence="4 5">
    <name type="scientific">Candidozyma auris</name>
    <name type="common">Yeast</name>
    <name type="synonym">Candida auris</name>
    <dbReference type="NCBI Taxonomy" id="498019"/>
    <lineage>
        <taxon>Eukaryota</taxon>
        <taxon>Fungi</taxon>
        <taxon>Dikarya</taxon>
        <taxon>Ascomycota</taxon>
        <taxon>Saccharomycotina</taxon>
        <taxon>Pichiomycetes</taxon>
        <taxon>Metschnikowiaceae</taxon>
        <taxon>Candidozyma</taxon>
    </lineage>
</organism>
<dbReference type="VEuPathDB" id="FungiDB:CJJ09_002434"/>
<gene>
    <name evidence="4" type="ORF">QG37_07960</name>
</gene>
<protein>
    <recommendedName>
        <fullName evidence="6">Galactose oxidase</fullName>
    </recommendedName>
</protein>
<feature type="chain" id="PRO_5011977613" description="Galactose oxidase" evidence="3">
    <location>
        <begin position="16"/>
        <end position="609"/>
    </location>
</feature>
<feature type="signal peptide" evidence="3">
    <location>
        <begin position="1"/>
        <end position="15"/>
    </location>
</feature>
<sequence length="609" mass="67746">MLIWALAFLLARSWAQWATFYSFNSGKVYMLLKNNDIVPLNFSITGFNDLDKYSSYSQRQIDLQSGQQLAAIALPPKNSTVFLHKDTLYAFTASDQESDFDVCGDGVFQLLSYDMTSDNWGAAGDNITFQDVSDISYYEGSSVLTSPSSDFIYIYGGRCSSNGKATDRLLSFNMETFSFSNITTSTKPHGFYGAATQWAPNPQNSLVVGGRSNDGWLNMYQLATWNYDSGWSFQAVEKNDTFNVNSRVNPLLLPMFSPLTDNTTTTFSSNYRTSSLILIGGEGSKGAATPQWAQLKVDKNTWAWEPLESKVEVDQVLGAAVLYNTLVVIRGSSSSKKKRDSGYTVELYDVNDNFQQVKSLADNTAKSESSNGPSTTTTQKALIGTLVPVAAIAVVSAVGIFLWKRKNSNAPEHESVLDAFDYQLGHFRTRSDIPIDIPHPDYHPRLSTSSESTLEAASIDSWVKKRQEFDAKRQRTVRRHSFLGLNETLSTDSPEEVNDEISENHDRPEMTQVHSRPAVPARVHQLRKSFSYTNTPPQLPNLKKAAQKGGYMGIPEPSKEEDRDDSSSCDEAMDVQVLVSSKRKSVLRVVNPDQQSQDSNSIRQRTPSE</sequence>
<comment type="caution">
    <text evidence="4">The sequence shown here is derived from an EMBL/GenBank/DDBJ whole genome shotgun (WGS) entry which is preliminary data.</text>
</comment>
<feature type="region of interest" description="Disordered" evidence="1">
    <location>
        <begin position="583"/>
        <end position="609"/>
    </location>
</feature>
<keyword evidence="3" id="KW-0732">Signal</keyword>
<keyword evidence="2" id="KW-0472">Membrane</keyword>
<dbReference type="SUPFAM" id="SSF117281">
    <property type="entry name" value="Kelch motif"/>
    <property type="match status" value="1"/>
</dbReference>
<proteinExistence type="predicted"/>
<keyword evidence="2" id="KW-1133">Transmembrane helix</keyword>
<evidence type="ECO:0000313" key="5">
    <source>
        <dbReference type="Proteomes" id="UP000037122"/>
    </source>
</evidence>
<dbReference type="AlphaFoldDB" id="A0A0L0NPP7"/>
<dbReference type="InterPro" id="IPR015915">
    <property type="entry name" value="Kelch-typ_b-propeller"/>
</dbReference>
<evidence type="ECO:0000256" key="1">
    <source>
        <dbReference type="SAM" id="MobiDB-lite"/>
    </source>
</evidence>
<dbReference type="EMBL" id="LGST01000066">
    <property type="protein sequence ID" value="KND95640.1"/>
    <property type="molecule type" value="Genomic_DNA"/>
</dbReference>
<feature type="compositionally biased region" description="Polar residues" evidence="1">
    <location>
        <begin position="592"/>
        <end position="609"/>
    </location>
</feature>
<evidence type="ECO:0008006" key="6">
    <source>
        <dbReference type="Google" id="ProtNLM"/>
    </source>
</evidence>
<evidence type="ECO:0000256" key="3">
    <source>
        <dbReference type="SAM" id="SignalP"/>
    </source>
</evidence>
<feature type="transmembrane region" description="Helical" evidence="2">
    <location>
        <begin position="381"/>
        <end position="403"/>
    </location>
</feature>